<sequence>MATTEKESGQGEVSDKIAPWASGEHLRHVETEVIIPKILREKAKAKCDDLVQAFTQCAKGRTVSILWTCRKENQAMKDCLTSYYQDKELFEECRQEYLKKREDYQKDFAQSGKSANLTKKESTI</sequence>
<dbReference type="OrthoDB" id="6224010at2759"/>
<dbReference type="Pfam" id="PF08583">
    <property type="entry name" value="Cmc1"/>
    <property type="match status" value="1"/>
</dbReference>
<dbReference type="Proteomes" id="UP000275408">
    <property type="component" value="Unassembled WGS sequence"/>
</dbReference>
<organism evidence="4 5">
    <name type="scientific">Pocillopora damicornis</name>
    <name type="common">Cauliflower coral</name>
    <name type="synonym">Millepora damicornis</name>
    <dbReference type="NCBI Taxonomy" id="46731"/>
    <lineage>
        <taxon>Eukaryota</taxon>
        <taxon>Metazoa</taxon>
        <taxon>Cnidaria</taxon>
        <taxon>Anthozoa</taxon>
        <taxon>Hexacorallia</taxon>
        <taxon>Scleractinia</taxon>
        <taxon>Astrocoeniina</taxon>
        <taxon>Pocilloporidae</taxon>
        <taxon>Pocillopora</taxon>
    </lineage>
</organism>
<evidence type="ECO:0000313" key="4">
    <source>
        <dbReference type="EMBL" id="RMX43924.1"/>
    </source>
</evidence>
<dbReference type="STRING" id="46731.A0A3M6TRP5"/>
<keyword evidence="2" id="KW-1015">Disulfide bond</keyword>
<dbReference type="GO" id="GO:0005739">
    <property type="term" value="C:mitochondrion"/>
    <property type="evidence" value="ECO:0007669"/>
    <property type="project" value="UniProtKB-SubCell"/>
</dbReference>
<protein>
    <recommendedName>
        <fullName evidence="3">COX assembly mitochondrial protein</fullName>
    </recommendedName>
</protein>
<dbReference type="OMA" id="CCQETGF"/>
<dbReference type="InterPro" id="IPR013892">
    <property type="entry name" value="Cyt_c_biogenesis_Cmc1-like"/>
</dbReference>
<dbReference type="PROSITE" id="PS51808">
    <property type="entry name" value="CHCH"/>
    <property type="match status" value="1"/>
</dbReference>
<evidence type="ECO:0000313" key="5">
    <source>
        <dbReference type="Proteomes" id="UP000275408"/>
    </source>
</evidence>
<dbReference type="EMBL" id="RCHS01003097">
    <property type="protein sequence ID" value="RMX43924.1"/>
    <property type="molecule type" value="Genomic_DNA"/>
</dbReference>
<comment type="similarity">
    <text evidence="1 3">Belongs to the CMC family.</text>
</comment>
<dbReference type="AlphaFoldDB" id="A0A3M6TRP5"/>
<evidence type="ECO:0000256" key="3">
    <source>
        <dbReference type="RuleBase" id="RU364104"/>
    </source>
</evidence>
<dbReference type="PANTHER" id="PTHR22977:SF5">
    <property type="entry name" value="COX ASSEMBLY MITOCHONDRIAL PROTEIN HOMOLOG"/>
    <property type="match status" value="1"/>
</dbReference>
<evidence type="ECO:0000256" key="1">
    <source>
        <dbReference type="ARBA" id="ARBA00007347"/>
    </source>
</evidence>
<comment type="caution">
    <text evidence="4">The sequence shown here is derived from an EMBL/GenBank/DDBJ whole genome shotgun (WGS) entry which is preliminary data.</text>
</comment>
<proteinExistence type="inferred from homology"/>
<evidence type="ECO:0000256" key="2">
    <source>
        <dbReference type="ARBA" id="ARBA00023157"/>
    </source>
</evidence>
<accession>A0A3M6TRP5</accession>
<keyword evidence="5" id="KW-1185">Reference proteome</keyword>
<gene>
    <name evidence="4" type="ORF">pdam_00011298</name>
</gene>
<name>A0A3M6TRP5_POCDA</name>
<dbReference type="PANTHER" id="PTHR22977">
    <property type="entry name" value="COX ASSEMBLY MITOCHONDRIAL PROTEIN"/>
    <property type="match status" value="1"/>
</dbReference>
<comment type="subcellular location">
    <subcellularLocation>
        <location evidence="3">Mitochondrion</location>
    </subcellularLocation>
</comment>
<keyword evidence="3" id="KW-0496">Mitochondrion</keyword>
<reference evidence="4 5" key="1">
    <citation type="journal article" date="2018" name="Sci. Rep.">
        <title>Comparative analysis of the Pocillopora damicornis genome highlights role of immune system in coral evolution.</title>
        <authorList>
            <person name="Cunning R."/>
            <person name="Bay R.A."/>
            <person name="Gillette P."/>
            <person name="Baker A.C."/>
            <person name="Traylor-Knowles N."/>
        </authorList>
    </citation>
    <scope>NUCLEOTIDE SEQUENCE [LARGE SCALE GENOMIC DNA]</scope>
    <source>
        <strain evidence="4">RSMAS</strain>
        <tissue evidence="4">Whole animal</tissue>
    </source>
</reference>